<dbReference type="SUPFAM" id="SSF53756">
    <property type="entry name" value="UDP-Glycosyltransferase/glycogen phosphorylase"/>
    <property type="match status" value="1"/>
</dbReference>
<evidence type="ECO:0000313" key="5">
    <source>
        <dbReference type="Proteomes" id="UP000010116"/>
    </source>
</evidence>
<keyword evidence="1 4" id="KW-0808">Transferase</keyword>
<dbReference type="GO" id="GO:0009103">
    <property type="term" value="P:lipopolysaccharide biosynthetic process"/>
    <property type="evidence" value="ECO:0007669"/>
    <property type="project" value="TreeGrafter"/>
</dbReference>
<dbReference type="PANTHER" id="PTHR46401">
    <property type="entry name" value="GLYCOSYLTRANSFERASE WBBK-RELATED"/>
    <property type="match status" value="1"/>
</dbReference>
<name>J5KAR7_9GAMM</name>
<gene>
    <name evidence="4" type="ORF">NT02SARS_0983</name>
</gene>
<dbReference type="AlphaFoldDB" id="J5KAR7"/>
<dbReference type="InterPro" id="IPR001296">
    <property type="entry name" value="Glyco_trans_1"/>
</dbReference>
<feature type="domain" description="Glycosyltransferase subfamily 4-like N-terminal" evidence="3">
    <location>
        <begin position="14"/>
        <end position="136"/>
    </location>
</feature>
<reference evidence="4 5" key="1">
    <citation type="journal article" date="2012" name="ISME J.">
        <title>Genomic insights to SAR86, an abundant and uncultivated marine bacterial lineage.</title>
        <authorList>
            <person name="Dupont C.L."/>
            <person name="Rusch D.B."/>
            <person name="Yooseph S."/>
            <person name="Lombardo M.J."/>
            <person name="Richter R.A."/>
            <person name="Valas R."/>
            <person name="Novotny M."/>
            <person name="Yee-Greenbaum J."/>
            <person name="Selengut J.D."/>
            <person name="Haft D.H."/>
            <person name="Halpern A.L."/>
            <person name="Lasken R.S."/>
            <person name="Nealson K."/>
            <person name="Friedman R."/>
            <person name="Venter J.C."/>
        </authorList>
    </citation>
    <scope>NUCLEOTIDE SEQUENCE [LARGE SCALE GENOMIC DNA]</scope>
</reference>
<evidence type="ECO:0000313" key="4">
    <source>
        <dbReference type="EMBL" id="EJP72488.1"/>
    </source>
</evidence>
<proteinExistence type="predicted"/>
<feature type="domain" description="Glycosyl transferase family 1" evidence="2">
    <location>
        <begin position="147"/>
        <end position="240"/>
    </location>
</feature>
<dbReference type="Pfam" id="PF00534">
    <property type="entry name" value="Glycos_transf_1"/>
    <property type="match status" value="1"/>
</dbReference>
<evidence type="ECO:0000259" key="2">
    <source>
        <dbReference type="Pfam" id="PF00534"/>
    </source>
</evidence>
<evidence type="ECO:0000259" key="3">
    <source>
        <dbReference type="Pfam" id="PF13439"/>
    </source>
</evidence>
<dbReference type="InterPro" id="IPR028098">
    <property type="entry name" value="Glyco_trans_4-like_N"/>
</dbReference>
<dbReference type="Pfam" id="PF13439">
    <property type="entry name" value="Glyco_transf_4"/>
    <property type="match status" value="1"/>
</dbReference>
<organism evidence="4 5">
    <name type="scientific">SAR86 cluster bacterium SAR86B</name>
    <dbReference type="NCBI Taxonomy" id="1123867"/>
    <lineage>
        <taxon>Bacteria</taxon>
        <taxon>Pseudomonadati</taxon>
        <taxon>Pseudomonadota</taxon>
        <taxon>Gammaproteobacteria</taxon>
        <taxon>SAR86 cluster</taxon>
    </lineage>
</organism>
<dbReference type="HOGENOM" id="CLU_009583_0_1_6"/>
<dbReference type="GO" id="GO:0016757">
    <property type="term" value="F:glycosyltransferase activity"/>
    <property type="evidence" value="ECO:0007669"/>
    <property type="project" value="InterPro"/>
</dbReference>
<sequence>MKIIHYVLSDRYAGIEQHVNELAVEQSKSNEVLIITNAKIKKYFDKNLKIIRSHNFSRRSFSSIFFLLKTIKDEKPNIVHTHGSKTTHLINRIKYFLSFNHVATIHGIKSNVKVYLKADVVIGVSKATQDLFDNKINIIENWYNPIFKNENVFNNNKDYFLSIGRLEKIKNFDILIKCWASQKDKLLIIGSGPEKAKLLNLIKDLSMGERISIIDEVNIEDLKKYYQNAKALIIASQKEGGQG</sequence>
<dbReference type="Gene3D" id="3.40.50.2000">
    <property type="entry name" value="Glycogen Phosphorylase B"/>
    <property type="match status" value="2"/>
</dbReference>
<dbReference type="EMBL" id="JH611190">
    <property type="protein sequence ID" value="EJP72488.1"/>
    <property type="molecule type" value="Genomic_DNA"/>
</dbReference>
<dbReference type="PANTHER" id="PTHR46401:SF2">
    <property type="entry name" value="GLYCOSYLTRANSFERASE WBBK-RELATED"/>
    <property type="match status" value="1"/>
</dbReference>
<dbReference type="Proteomes" id="UP000010116">
    <property type="component" value="Unassembled WGS sequence"/>
</dbReference>
<evidence type="ECO:0000256" key="1">
    <source>
        <dbReference type="ARBA" id="ARBA00022679"/>
    </source>
</evidence>
<accession>J5KAR7</accession>
<protein>
    <submittedName>
        <fullName evidence="4">Putative glycosyltransferase</fullName>
    </submittedName>
</protein>